<dbReference type="GO" id="GO:0003723">
    <property type="term" value="F:RNA binding"/>
    <property type="evidence" value="ECO:0007669"/>
    <property type="project" value="UniProtKB-KW"/>
</dbReference>
<comment type="subcellular location">
    <subcellularLocation>
        <location evidence="2">Cytoplasm</location>
    </subcellularLocation>
    <subcellularLocation>
        <location evidence="1">Nucleus</location>
    </subcellularLocation>
</comment>
<dbReference type="VEuPathDB" id="PiroplasmaDB:BOVATA_040780"/>
<dbReference type="InterPro" id="IPR001247">
    <property type="entry name" value="ExoRNase_PH_dom1"/>
</dbReference>
<accession>A0A2H6KHX1</accession>
<dbReference type="OrthoDB" id="27298at2759"/>
<dbReference type="GeneID" id="39876355"/>
<evidence type="ECO:0000256" key="5">
    <source>
        <dbReference type="ARBA" id="ARBA00022552"/>
    </source>
</evidence>
<keyword evidence="11" id="KW-1185">Reference proteome</keyword>
<dbReference type="RefSeq" id="XP_028868828.1">
    <property type="nucleotide sequence ID" value="XM_029012995.1"/>
</dbReference>
<dbReference type="InterPro" id="IPR050080">
    <property type="entry name" value="RNase_PH"/>
</dbReference>
<dbReference type="InterPro" id="IPR020568">
    <property type="entry name" value="Ribosomal_Su5_D2-typ_SF"/>
</dbReference>
<dbReference type="PANTHER" id="PTHR11953:SF2">
    <property type="entry name" value="EXOSOME COMPLEX COMPONENT MTR3"/>
    <property type="match status" value="1"/>
</dbReference>
<dbReference type="EMBL" id="BDSA01000005">
    <property type="protein sequence ID" value="GBE62585.1"/>
    <property type="molecule type" value="Genomic_DNA"/>
</dbReference>
<gene>
    <name evidence="10" type="ORF">BOVATA_040780</name>
</gene>
<evidence type="ECO:0000256" key="4">
    <source>
        <dbReference type="ARBA" id="ARBA00022490"/>
    </source>
</evidence>
<dbReference type="GO" id="GO:0071051">
    <property type="term" value="P:poly(A)-dependent snoRNA 3'-end processing"/>
    <property type="evidence" value="ECO:0007669"/>
    <property type="project" value="TreeGrafter"/>
</dbReference>
<dbReference type="GO" id="GO:0000177">
    <property type="term" value="C:cytoplasmic exosome (RNase complex)"/>
    <property type="evidence" value="ECO:0007669"/>
    <property type="project" value="TreeGrafter"/>
</dbReference>
<keyword evidence="8" id="KW-0539">Nucleus</keyword>
<dbReference type="Proteomes" id="UP000236319">
    <property type="component" value="Unassembled WGS sequence"/>
</dbReference>
<dbReference type="GO" id="GO:0005730">
    <property type="term" value="C:nucleolus"/>
    <property type="evidence" value="ECO:0007669"/>
    <property type="project" value="TreeGrafter"/>
</dbReference>
<keyword evidence="6" id="KW-0271">Exosome</keyword>
<dbReference type="AlphaFoldDB" id="A0A2H6KHX1"/>
<evidence type="ECO:0000256" key="7">
    <source>
        <dbReference type="ARBA" id="ARBA00022884"/>
    </source>
</evidence>
<sequence>MSRQPASKAPPPRNFTQLRPVAYDIGISCSAAGSCYVTLGDTKVKCCVNAPRPCNKRLFDEVGLLNIEVRFSRPDMRPSCSFDLASVLTDVFERHLLLRRYPHQLIDAWITIEEDAGGLFSACITGLCLAFADCGIHMPDLVSAASAYAFRDPKGNLTLALDLSDKESSYFEQTDPGLTSVHLAYCPNMNTIACLLQSGEHTDSALLDKLLTTTQAACGVVAGEMTVSLQDYVEWTQERDHDAVPAVGHYSELTP</sequence>
<dbReference type="PANTHER" id="PTHR11953">
    <property type="entry name" value="EXOSOME COMPLEX COMPONENT"/>
    <property type="match status" value="1"/>
</dbReference>
<organism evidence="10 11">
    <name type="scientific">Babesia ovata</name>
    <dbReference type="NCBI Taxonomy" id="189622"/>
    <lineage>
        <taxon>Eukaryota</taxon>
        <taxon>Sar</taxon>
        <taxon>Alveolata</taxon>
        <taxon>Apicomplexa</taxon>
        <taxon>Aconoidasida</taxon>
        <taxon>Piroplasmida</taxon>
        <taxon>Babesiidae</taxon>
        <taxon>Babesia</taxon>
    </lineage>
</organism>
<keyword evidence="7" id="KW-0694">RNA-binding</keyword>
<name>A0A2H6KHX1_9APIC</name>
<dbReference type="InterPro" id="IPR027408">
    <property type="entry name" value="PNPase/RNase_PH_dom_sf"/>
</dbReference>
<evidence type="ECO:0000256" key="6">
    <source>
        <dbReference type="ARBA" id="ARBA00022835"/>
    </source>
</evidence>
<dbReference type="GO" id="GO:0016075">
    <property type="term" value="P:rRNA catabolic process"/>
    <property type="evidence" value="ECO:0007669"/>
    <property type="project" value="TreeGrafter"/>
</dbReference>
<evidence type="ECO:0000256" key="1">
    <source>
        <dbReference type="ARBA" id="ARBA00004123"/>
    </source>
</evidence>
<reference evidence="10 11" key="1">
    <citation type="journal article" date="2017" name="BMC Genomics">
        <title>Whole-genome assembly of Babesia ovata and comparative genomics between closely related pathogens.</title>
        <authorList>
            <person name="Yamagishi J."/>
            <person name="Asada M."/>
            <person name="Hakimi H."/>
            <person name="Tanaka T.Q."/>
            <person name="Sugimoto C."/>
            <person name="Kawazu S."/>
        </authorList>
    </citation>
    <scope>NUCLEOTIDE SEQUENCE [LARGE SCALE GENOMIC DNA]</scope>
    <source>
        <strain evidence="10 11">Miyake</strain>
    </source>
</reference>
<evidence type="ECO:0000256" key="3">
    <source>
        <dbReference type="ARBA" id="ARBA00006678"/>
    </source>
</evidence>
<evidence type="ECO:0000259" key="9">
    <source>
        <dbReference type="Pfam" id="PF01138"/>
    </source>
</evidence>
<protein>
    <submittedName>
        <fullName evidence="10">3 exoribonuclease domain 1 domain-containing protein</fullName>
    </submittedName>
</protein>
<dbReference type="GO" id="GO:0034475">
    <property type="term" value="P:U4 snRNA 3'-end processing"/>
    <property type="evidence" value="ECO:0007669"/>
    <property type="project" value="TreeGrafter"/>
</dbReference>
<proteinExistence type="inferred from homology"/>
<evidence type="ECO:0000313" key="10">
    <source>
        <dbReference type="EMBL" id="GBE62585.1"/>
    </source>
</evidence>
<keyword evidence="4" id="KW-0963">Cytoplasm</keyword>
<dbReference type="PROSITE" id="PS51257">
    <property type="entry name" value="PROKAR_LIPOPROTEIN"/>
    <property type="match status" value="1"/>
</dbReference>
<dbReference type="GO" id="GO:0000176">
    <property type="term" value="C:nuclear exosome (RNase complex)"/>
    <property type="evidence" value="ECO:0007669"/>
    <property type="project" value="TreeGrafter"/>
</dbReference>
<dbReference type="SUPFAM" id="SSF54211">
    <property type="entry name" value="Ribosomal protein S5 domain 2-like"/>
    <property type="match status" value="1"/>
</dbReference>
<comment type="similarity">
    <text evidence="3">Belongs to the RNase PH family.</text>
</comment>
<dbReference type="GO" id="GO:0006364">
    <property type="term" value="P:rRNA processing"/>
    <property type="evidence" value="ECO:0007669"/>
    <property type="project" value="UniProtKB-KW"/>
</dbReference>
<dbReference type="Pfam" id="PF01138">
    <property type="entry name" value="RNase_PH"/>
    <property type="match status" value="1"/>
</dbReference>
<evidence type="ECO:0000313" key="11">
    <source>
        <dbReference type="Proteomes" id="UP000236319"/>
    </source>
</evidence>
<keyword evidence="5" id="KW-0698">rRNA processing</keyword>
<comment type="caution">
    <text evidence="10">The sequence shown here is derived from an EMBL/GenBank/DDBJ whole genome shotgun (WGS) entry which is preliminary data.</text>
</comment>
<dbReference type="GO" id="GO:0071028">
    <property type="term" value="P:nuclear mRNA surveillance"/>
    <property type="evidence" value="ECO:0007669"/>
    <property type="project" value="TreeGrafter"/>
</dbReference>
<feature type="domain" description="Exoribonuclease phosphorolytic" evidence="9">
    <location>
        <begin position="17"/>
        <end position="136"/>
    </location>
</feature>
<dbReference type="Gene3D" id="3.30.230.70">
    <property type="entry name" value="GHMP Kinase, N-terminal domain"/>
    <property type="match status" value="1"/>
</dbReference>
<evidence type="ECO:0000256" key="8">
    <source>
        <dbReference type="ARBA" id="ARBA00023242"/>
    </source>
</evidence>
<evidence type="ECO:0000256" key="2">
    <source>
        <dbReference type="ARBA" id="ARBA00004496"/>
    </source>
</evidence>